<gene>
    <name evidence="3" type="ORF">AMELA_G00044590</name>
</gene>
<dbReference type="EMBL" id="JAAGNN010000004">
    <property type="protein sequence ID" value="KAF4089993.1"/>
    <property type="molecule type" value="Genomic_DNA"/>
</dbReference>
<evidence type="ECO:0000256" key="1">
    <source>
        <dbReference type="SAM" id="Coils"/>
    </source>
</evidence>
<feature type="region of interest" description="Disordered" evidence="2">
    <location>
        <begin position="437"/>
        <end position="487"/>
    </location>
</feature>
<name>A0A7J6B4G6_AMEME</name>
<dbReference type="AlphaFoldDB" id="A0A7J6B4G6"/>
<proteinExistence type="predicted"/>
<feature type="coiled-coil region" evidence="1">
    <location>
        <begin position="157"/>
        <end position="184"/>
    </location>
</feature>
<sequence length="516" mass="58935">MFISEAWASALTMRGQSHSNTFSNTPTHTHNVTVKLGAASSNLSFTESDRSEGKKLVISHHSTLICDDHTMTVKTQDIHHTSSFPSILHSYQYSEGLGKAVSVAKVMTQMKKLKEKRVVRPVSAAELQKKKAFLEQRHLESYRRLHRLKDSLSHRYAELLTLKVQRQRQEMKQHNQALKFVEKHNGQSSTGLTFQELIGSTLKDNAAFLKSLPKTRYYLILELQKQLGQRRCLQGIREQEVFGSWVDQSKTTQLEKQLQQMELSSKSAPALKLEDLPKKKLQVLPKIQISHAESDNQQEYSEGGERVSTPVLQGKQIQEQDESELWFPSVFLQELQVPRFSTLKPSFLEEFRTNIVPLRANETLHKSKTASVTRRKLRLMHSLTLFNIAQSRSLLIKNGLMPQYDKGYSIQDMLSLQMEHVCPNIVSTEELTCCSDPPRPPQLLRDHTAPESSECMKEEMNAKADQMSSSEHSEELQNSCNSTSSEKVPLSMEDIYSRSILLGKTFDKKMWSNYAL</sequence>
<feature type="compositionally biased region" description="Basic and acidic residues" evidence="2">
    <location>
        <begin position="444"/>
        <end position="462"/>
    </location>
</feature>
<keyword evidence="4" id="KW-1185">Reference proteome</keyword>
<organism evidence="3 4">
    <name type="scientific">Ameiurus melas</name>
    <name type="common">Black bullhead</name>
    <name type="synonym">Silurus melas</name>
    <dbReference type="NCBI Taxonomy" id="219545"/>
    <lineage>
        <taxon>Eukaryota</taxon>
        <taxon>Metazoa</taxon>
        <taxon>Chordata</taxon>
        <taxon>Craniata</taxon>
        <taxon>Vertebrata</taxon>
        <taxon>Euteleostomi</taxon>
        <taxon>Actinopterygii</taxon>
        <taxon>Neopterygii</taxon>
        <taxon>Teleostei</taxon>
        <taxon>Ostariophysi</taxon>
        <taxon>Siluriformes</taxon>
        <taxon>Ictaluridae</taxon>
        <taxon>Ameiurus</taxon>
    </lineage>
</organism>
<feature type="compositionally biased region" description="Polar residues" evidence="2">
    <location>
        <begin position="466"/>
        <end position="486"/>
    </location>
</feature>
<evidence type="ECO:0000256" key="2">
    <source>
        <dbReference type="SAM" id="MobiDB-lite"/>
    </source>
</evidence>
<protein>
    <submittedName>
        <fullName evidence="3">Uncharacterized protein</fullName>
    </submittedName>
</protein>
<dbReference type="Proteomes" id="UP000593565">
    <property type="component" value="Unassembled WGS sequence"/>
</dbReference>
<comment type="caution">
    <text evidence="3">The sequence shown here is derived from an EMBL/GenBank/DDBJ whole genome shotgun (WGS) entry which is preliminary data.</text>
</comment>
<keyword evidence="1" id="KW-0175">Coiled coil</keyword>
<evidence type="ECO:0000313" key="4">
    <source>
        <dbReference type="Proteomes" id="UP000593565"/>
    </source>
</evidence>
<accession>A0A7J6B4G6</accession>
<evidence type="ECO:0000313" key="3">
    <source>
        <dbReference type="EMBL" id="KAF4089993.1"/>
    </source>
</evidence>
<reference evidence="3 4" key="1">
    <citation type="submission" date="2020-02" db="EMBL/GenBank/DDBJ databases">
        <title>A chromosome-scale genome assembly of the black bullhead catfish (Ameiurus melas).</title>
        <authorList>
            <person name="Wen M."/>
            <person name="Zham M."/>
            <person name="Cabau C."/>
            <person name="Klopp C."/>
            <person name="Donnadieu C."/>
            <person name="Roques C."/>
            <person name="Bouchez O."/>
            <person name="Lampietro C."/>
            <person name="Jouanno E."/>
            <person name="Herpin A."/>
            <person name="Louis A."/>
            <person name="Berthelot C."/>
            <person name="Parey E."/>
            <person name="Roest-Crollius H."/>
            <person name="Braasch I."/>
            <person name="Postlethwait J."/>
            <person name="Robinson-Rechavi M."/>
            <person name="Echchiki A."/>
            <person name="Begum T."/>
            <person name="Montfort J."/>
            <person name="Schartl M."/>
            <person name="Bobe J."/>
            <person name="Guiguen Y."/>
        </authorList>
    </citation>
    <scope>NUCLEOTIDE SEQUENCE [LARGE SCALE GENOMIC DNA]</scope>
    <source>
        <strain evidence="3">M_S1</strain>
        <tissue evidence="3">Blood</tissue>
    </source>
</reference>